<dbReference type="PANTHER" id="PTHR44757:SF2">
    <property type="entry name" value="BIOFILM ARCHITECTURE MAINTENANCE PROTEIN MBAA"/>
    <property type="match status" value="1"/>
</dbReference>
<comment type="subcellular location">
    <subcellularLocation>
        <location evidence="1">Cell membrane</location>
        <topology evidence="1">Multi-pass membrane protein</topology>
    </subcellularLocation>
</comment>
<dbReference type="InterPro" id="IPR052155">
    <property type="entry name" value="Biofilm_reg_signaling"/>
</dbReference>
<evidence type="ECO:0000313" key="12">
    <source>
        <dbReference type="Proteomes" id="UP001156627"/>
    </source>
</evidence>
<dbReference type="InterPro" id="IPR043128">
    <property type="entry name" value="Rev_trsase/Diguanyl_cyclase"/>
</dbReference>
<dbReference type="RefSeq" id="WP_284331321.1">
    <property type="nucleotide sequence ID" value="NZ_BSOA01000012.1"/>
</dbReference>
<keyword evidence="3 6" id="KW-0812">Transmembrane</keyword>
<evidence type="ECO:0000256" key="2">
    <source>
        <dbReference type="ARBA" id="ARBA00022475"/>
    </source>
</evidence>
<protein>
    <recommendedName>
        <fullName evidence="13">PAS domain S-box-containing protein/diguanylate cyclase (GGDEF) domain-containing protein</fullName>
    </recommendedName>
</protein>
<dbReference type="InterPro" id="IPR007895">
    <property type="entry name" value="MASE1"/>
</dbReference>
<dbReference type="InterPro" id="IPR035919">
    <property type="entry name" value="EAL_sf"/>
</dbReference>
<feature type="domain" description="PAC" evidence="8">
    <location>
        <begin position="498"/>
        <end position="550"/>
    </location>
</feature>
<evidence type="ECO:0000313" key="11">
    <source>
        <dbReference type="EMBL" id="GLQ87877.1"/>
    </source>
</evidence>
<evidence type="ECO:0000256" key="1">
    <source>
        <dbReference type="ARBA" id="ARBA00004651"/>
    </source>
</evidence>
<evidence type="ECO:0000259" key="9">
    <source>
        <dbReference type="PROSITE" id="PS50883"/>
    </source>
</evidence>
<feature type="transmembrane region" description="Helical" evidence="6">
    <location>
        <begin position="34"/>
        <end position="53"/>
    </location>
</feature>
<dbReference type="Proteomes" id="UP001156627">
    <property type="component" value="Unassembled WGS sequence"/>
</dbReference>
<dbReference type="SMART" id="SM00086">
    <property type="entry name" value="PAC"/>
    <property type="match status" value="2"/>
</dbReference>
<dbReference type="CDD" id="cd00130">
    <property type="entry name" value="PAS"/>
    <property type="match status" value="2"/>
</dbReference>
<dbReference type="SMART" id="SM00052">
    <property type="entry name" value="EAL"/>
    <property type="match status" value="1"/>
</dbReference>
<evidence type="ECO:0000256" key="3">
    <source>
        <dbReference type="ARBA" id="ARBA00022692"/>
    </source>
</evidence>
<evidence type="ECO:0000259" key="10">
    <source>
        <dbReference type="PROSITE" id="PS50887"/>
    </source>
</evidence>
<gene>
    <name evidence="11" type="ORF">GCM10007898_14450</name>
</gene>
<dbReference type="SUPFAM" id="SSF55073">
    <property type="entry name" value="Nucleotide cyclase"/>
    <property type="match status" value="1"/>
</dbReference>
<evidence type="ECO:0008006" key="13">
    <source>
        <dbReference type="Google" id="ProtNLM"/>
    </source>
</evidence>
<feature type="transmembrane region" description="Helical" evidence="6">
    <location>
        <begin position="60"/>
        <end position="79"/>
    </location>
</feature>
<feature type="domain" description="GGDEF" evidence="10">
    <location>
        <begin position="582"/>
        <end position="715"/>
    </location>
</feature>
<accession>A0ABQ5X8B9</accession>
<keyword evidence="12" id="KW-1185">Reference proteome</keyword>
<organism evidence="11 12">
    <name type="scientific">Dyella flagellata</name>
    <dbReference type="NCBI Taxonomy" id="1867833"/>
    <lineage>
        <taxon>Bacteria</taxon>
        <taxon>Pseudomonadati</taxon>
        <taxon>Pseudomonadota</taxon>
        <taxon>Gammaproteobacteria</taxon>
        <taxon>Lysobacterales</taxon>
        <taxon>Rhodanobacteraceae</taxon>
        <taxon>Dyella</taxon>
    </lineage>
</organism>
<dbReference type="PANTHER" id="PTHR44757">
    <property type="entry name" value="DIGUANYLATE CYCLASE DGCP"/>
    <property type="match status" value="1"/>
</dbReference>
<dbReference type="NCBIfam" id="TIGR00229">
    <property type="entry name" value="sensory_box"/>
    <property type="match status" value="1"/>
</dbReference>
<dbReference type="CDD" id="cd01949">
    <property type="entry name" value="GGDEF"/>
    <property type="match status" value="1"/>
</dbReference>
<feature type="transmembrane region" description="Helical" evidence="6">
    <location>
        <begin position="12"/>
        <end position="28"/>
    </location>
</feature>
<feature type="transmembrane region" description="Helical" evidence="6">
    <location>
        <begin position="263"/>
        <end position="284"/>
    </location>
</feature>
<feature type="transmembrane region" description="Helical" evidence="6">
    <location>
        <begin position="122"/>
        <end position="144"/>
    </location>
</feature>
<evidence type="ECO:0000259" key="7">
    <source>
        <dbReference type="PROSITE" id="PS50112"/>
    </source>
</evidence>
<dbReference type="InterPro" id="IPR035965">
    <property type="entry name" value="PAS-like_dom_sf"/>
</dbReference>
<evidence type="ECO:0000256" key="5">
    <source>
        <dbReference type="ARBA" id="ARBA00023136"/>
    </source>
</evidence>
<dbReference type="InterPro" id="IPR000160">
    <property type="entry name" value="GGDEF_dom"/>
</dbReference>
<dbReference type="Gene3D" id="3.20.20.450">
    <property type="entry name" value="EAL domain"/>
    <property type="match status" value="1"/>
</dbReference>
<dbReference type="NCBIfam" id="TIGR00254">
    <property type="entry name" value="GGDEF"/>
    <property type="match status" value="1"/>
</dbReference>
<feature type="transmembrane region" description="Helical" evidence="6">
    <location>
        <begin position="231"/>
        <end position="251"/>
    </location>
</feature>
<dbReference type="EMBL" id="BSOA01000012">
    <property type="protein sequence ID" value="GLQ87877.1"/>
    <property type="molecule type" value="Genomic_DNA"/>
</dbReference>
<dbReference type="InterPro" id="IPR029787">
    <property type="entry name" value="Nucleotide_cyclase"/>
</dbReference>
<dbReference type="CDD" id="cd01948">
    <property type="entry name" value="EAL"/>
    <property type="match status" value="1"/>
</dbReference>
<keyword evidence="2" id="KW-1003">Cell membrane</keyword>
<feature type="transmembrane region" description="Helical" evidence="6">
    <location>
        <begin position="194"/>
        <end position="219"/>
    </location>
</feature>
<dbReference type="PROSITE" id="PS50113">
    <property type="entry name" value="PAC"/>
    <property type="match status" value="1"/>
</dbReference>
<evidence type="ECO:0000259" key="8">
    <source>
        <dbReference type="PROSITE" id="PS50113"/>
    </source>
</evidence>
<sequence>MNTIRRQIQSLLWPLAAIAAVTLMALWLRQHEVITSSPAVWLADGVCLAILMYRGRSGAAALVTGACCTIWLAGLAMGLSLGDSLVQALSDALEIGVALWALSKKDHATHLETPYGTKRFIIWALLVAPLLSSLVVLSWLVLIGQAHPWGTGGLRFVSHALGNALAVPCTMEVLRWRGAPALSRRRTRRCMQALVGLIAASAVAFAQPMLPVLFIIFPPLMLLAMTGNRRWVLAGMVAVAAVGAAMTLAGLGPIHHQAHFPTWNALLLQLFILSCMAVVLPLTASMEQRRKLSRTLRGSEARYRMLAEHSHDIVLLLDADGYCKYVSPAIQDMLGYPAGKMFESSLQSLVDDDSQATARDLWMQLLQGQPPATALLRMRHANGTYRIMEATGGLIDEEPDRVVLTLRDVTARIAAEEALRQERLMTDVTLQAIGDAVFTLDRHGKLEFANPAGKALLDRSVAPDEATLEQQLPLWREGRQMTDLHPACMVRKTGMPEGPYLCALELKDGTRHSIECSATPIHSSAGKVIGAVLVFRDVSAVLELSERMAHLAHFDALTGLPNRALLLERLDIALARAKQTAHHLAVLFIDLDRFKQINDTLGHGPGDELLQQVADRLQSVVKSGDTVARLGGDEFVVLLPELSGKADAAVAASKALELLSQPIRIGRRELQLSASIGVSLFPDDGDDADLLIRHADIAMYAAKRQGRNDHRFYTAAMEASAQKEFDLENALRFAVMRSELFLAFQPRVDMSSRKIISTEALMRWRRPDGEVCLPDEFIPIAEASGLILAMGSWALKEACRACKAWQNGPLQGVSVSVNISQVQFVRDNFLGFVMESLRETGLPPHLLELELTESMLMEPSEAIQQRIAGLSALGVKLSIDDFGTGFSSLAYLRRFAIDTLKIDRSFVMHMTEDPEDASVIHAIIALAISLGKRVVAEGVETMQQASQLAALGCHEMQGHWLGRPGSVEQLAMLAAGKTKTASFRSMRG</sequence>
<dbReference type="Gene3D" id="3.30.450.20">
    <property type="entry name" value="PAS domain"/>
    <property type="match status" value="2"/>
</dbReference>
<dbReference type="SUPFAM" id="SSF55785">
    <property type="entry name" value="PYP-like sensor domain (PAS domain)"/>
    <property type="match status" value="2"/>
</dbReference>
<dbReference type="InterPro" id="IPR001633">
    <property type="entry name" value="EAL_dom"/>
</dbReference>
<dbReference type="PROSITE" id="PS50112">
    <property type="entry name" value="PAS"/>
    <property type="match status" value="1"/>
</dbReference>
<dbReference type="InterPro" id="IPR000014">
    <property type="entry name" value="PAS"/>
</dbReference>
<dbReference type="Pfam" id="PF00990">
    <property type="entry name" value="GGDEF"/>
    <property type="match status" value="1"/>
</dbReference>
<evidence type="ECO:0000256" key="6">
    <source>
        <dbReference type="SAM" id="Phobius"/>
    </source>
</evidence>
<keyword evidence="5 6" id="KW-0472">Membrane</keyword>
<feature type="domain" description="PAS" evidence="7">
    <location>
        <begin position="299"/>
        <end position="369"/>
    </location>
</feature>
<dbReference type="PROSITE" id="PS50883">
    <property type="entry name" value="EAL"/>
    <property type="match status" value="1"/>
</dbReference>
<dbReference type="SUPFAM" id="SSF141868">
    <property type="entry name" value="EAL domain-like"/>
    <property type="match status" value="1"/>
</dbReference>
<comment type="caution">
    <text evidence="11">The sequence shown here is derived from an EMBL/GenBank/DDBJ whole genome shotgun (WGS) entry which is preliminary data.</text>
</comment>
<dbReference type="Pfam" id="PF05231">
    <property type="entry name" value="MASE1"/>
    <property type="match status" value="1"/>
</dbReference>
<dbReference type="InterPro" id="IPR000700">
    <property type="entry name" value="PAS-assoc_C"/>
</dbReference>
<dbReference type="PROSITE" id="PS50887">
    <property type="entry name" value="GGDEF"/>
    <property type="match status" value="1"/>
</dbReference>
<name>A0ABQ5X8B9_9GAMM</name>
<proteinExistence type="predicted"/>
<dbReference type="Pfam" id="PF08448">
    <property type="entry name" value="PAS_4"/>
    <property type="match status" value="2"/>
</dbReference>
<evidence type="ECO:0000256" key="4">
    <source>
        <dbReference type="ARBA" id="ARBA00022989"/>
    </source>
</evidence>
<dbReference type="SMART" id="SM00267">
    <property type="entry name" value="GGDEF"/>
    <property type="match status" value="1"/>
</dbReference>
<dbReference type="InterPro" id="IPR013656">
    <property type="entry name" value="PAS_4"/>
</dbReference>
<dbReference type="Pfam" id="PF00563">
    <property type="entry name" value="EAL"/>
    <property type="match status" value="1"/>
</dbReference>
<keyword evidence="4 6" id="KW-1133">Transmembrane helix</keyword>
<dbReference type="InterPro" id="IPR001610">
    <property type="entry name" value="PAC"/>
</dbReference>
<dbReference type="Gene3D" id="3.30.70.270">
    <property type="match status" value="1"/>
</dbReference>
<reference evidence="12" key="1">
    <citation type="journal article" date="2019" name="Int. J. Syst. Evol. Microbiol.">
        <title>The Global Catalogue of Microorganisms (GCM) 10K type strain sequencing project: providing services to taxonomists for standard genome sequencing and annotation.</title>
        <authorList>
            <consortium name="The Broad Institute Genomics Platform"/>
            <consortium name="The Broad Institute Genome Sequencing Center for Infectious Disease"/>
            <person name="Wu L."/>
            <person name="Ma J."/>
        </authorList>
    </citation>
    <scope>NUCLEOTIDE SEQUENCE [LARGE SCALE GENOMIC DNA]</scope>
    <source>
        <strain evidence="12">NBRC 111981</strain>
    </source>
</reference>
<feature type="domain" description="EAL" evidence="9">
    <location>
        <begin position="724"/>
        <end position="978"/>
    </location>
</feature>
<dbReference type="SMART" id="SM00091">
    <property type="entry name" value="PAS"/>
    <property type="match status" value="2"/>
</dbReference>